<comment type="pathway">
    <text evidence="1">Secondary metabolite biosynthesis; hopanoid biosynthesis.</text>
</comment>
<protein>
    <submittedName>
        <fullName evidence="8">Squalene--hopene cyclase</fullName>
    </submittedName>
</protein>
<evidence type="ECO:0000256" key="5">
    <source>
        <dbReference type="SAM" id="MobiDB-lite"/>
    </source>
</evidence>
<dbReference type="InterPro" id="IPR032697">
    <property type="entry name" value="SQ_cyclase_N"/>
</dbReference>
<dbReference type="InterPro" id="IPR018333">
    <property type="entry name" value="Squalene_cyclase"/>
</dbReference>
<dbReference type="PANTHER" id="PTHR11764">
    <property type="entry name" value="TERPENE CYCLASE/MUTASE FAMILY MEMBER"/>
    <property type="match status" value="1"/>
</dbReference>
<gene>
    <name evidence="8" type="ORF">BLA13014_00149</name>
</gene>
<dbReference type="Gene3D" id="1.50.10.20">
    <property type="match status" value="2"/>
</dbReference>
<evidence type="ECO:0000313" key="8">
    <source>
        <dbReference type="EMBL" id="VWB09646.1"/>
    </source>
</evidence>
<evidence type="ECO:0000259" key="6">
    <source>
        <dbReference type="Pfam" id="PF13243"/>
    </source>
</evidence>
<dbReference type="CDD" id="cd02892">
    <property type="entry name" value="SQCY_1"/>
    <property type="match status" value="1"/>
</dbReference>
<sequence length="689" mass="77354">MIRRMNKPAPSPWSALDTAIARGRDALVRLQQPDGSWCFELESDATITAEYILMMHFMDKIDDLRQEKMARYLRANQRLDTHGGWALYVDGDPDVSCSVKAYFALKAAGDSEQAPHMIRARDAILTLGGAARANVFTRILLATFGQVPWRAAPFMPIEFVLFPKWVPISMYKVAYWARTTMVPLLVLCSLKARARNPRDISIRELFVTPPDEEREYFPPARGMRKLFLALDRTVRHIEPLMPKGLRQRAIRHAEAWCAERMNGEDGLGGIFPPIVYSYQMMQVLGYPDDHPLRRDCENALEKLLVTRPDGSMYCQPCLSPVWDTAWSTMALEQARGVAAPETGDAAGAQRELDERIARAYDWLAVRQVNDLRGDWIENAPADVEPGGWAFQYANPYYPDIDDTAVVTAMLDRRGRTHRNADGTHPYAPRVARALDWMRGLQSRNGGFAAFDADCDRLYLNAIPFADHGALLDPPTEDVSGRVLLCFGVTKRAEERASLARCIDYVKRTQQPDGSWWGRWGTNYIYGTWSVLAGLALAGEDKSQPYIARAIEWLRSRQHADGGWGETNDSYIDPKLGGTNGGESTSNFTAWVLLAQMAFGDCESDSVQRGIAYLQSVQQDDGFWWHRSHNAPGFPRIFYLKYHGYTAYFPLWALARYRRLAGAKDAGATTSSTPDTLGVPATRATDSALA</sequence>
<dbReference type="SUPFAM" id="SSF48239">
    <property type="entry name" value="Terpenoid cyclases/Protein prenyltransferases"/>
    <property type="match status" value="3"/>
</dbReference>
<evidence type="ECO:0000259" key="7">
    <source>
        <dbReference type="Pfam" id="PF13249"/>
    </source>
</evidence>
<dbReference type="UniPathway" id="UPA00337"/>
<dbReference type="InterPro" id="IPR032696">
    <property type="entry name" value="SQ_cyclase_C"/>
</dbReference>
<dbReference type="Pfam" id="PF13249">
    <property type="entry name" value="SQHop_cyclase_N"/>
    <property type="match status" value="1"/>
</dbReference>
<accession>A0A6P2GZ49</accession>
<proteinExistence type="inferred from homology"/>
<dbReference type="GO" id="GO:0016104">
    <property type="term" value="P:triterpenoid biosynthetic process"/>
    <property type="evidence" value="ECO:0007669"/>
    <property type="project" value="InterPro"/>
</dbReference>
<dbReference type="PANTHER" id="PTHR11764:SF20">
    <property type="entry name" value="LANOSTEROL SYNTHASE"/>
    <property type="match status" value="1"/>
</dbReference>
<dbReference type="SFLD" id="SFLDG01016">
    <property type="entry name" value="Prenyltransferase_Like_2"/>
    <property type="match status" value="1"/>
</dbReference>
<dbReference type="Pfam" id="PF13243">
    <property type="entry name" value="SQHop_cyclase_C"/>
    <property type="match status" value="1"/>
</dbReference>
<evidence type="ECO:0000256" key="4">
    <source>
        <dbReference type="ARBA" id="ARBA00023235"/>
    </source>
</evidence>
<dbReference type="NCBIfam" id="TIGR01787">
    <property type="entry name" value="squalene_cyclas"/>
    <property type="match status" value="1"/>
</dbReference>
<keyword evidence="4" id="KW-0413">Isomerase</keyword>
<reference evidence="8 9" key="1">
    <citation type="submission" date="2019-09" db="EMBL/GenBank/DDBJ databases">
        <authorList>
            <person name="Depoorter E."/>
        </authorList>
    </citation>
    <scope>NUCLEOTIDE SEQUENCE [LARGE SCALE GENOMIC DNA]</scope>
    <source>
        <strain evidence="8">LMG 13014</strain>
    </source>
</reference>
<name>A0A6P2GZ49_9BURK</name>
<dbReference type="Proteomes" id="UP000494261">
    <property type="component" value="Unassembled WGS sequence"/>
</dbReference>
<feature type="region of interest" description="Disordered" evidence="5">
    <location>
        <begin position="665"/>
        <end position="689"/>
    </location>
</feature>
<dbReference type="EMBL" id="CABVQC010000001">
    <property type="protein sequence ID" value="VWB09646.1"/>
    <property type="molecule type" value="Genomic_DNA"/>
</dbReference>
<feature type="domain" description="Squalene cyclase N-terminal" evidence="7">
    <location>
        <begin position="20"/>
        <end position="307"/>
    </location>
</feature>
<organism evidence="8 9">
    <name type="scientific">Burkholderia aenigmatica</name>
    <dbReference type="NCBI Taxonomy" id="2015348"/>
    <lineage>
        <taxon>Bacteria</taxon>
        <taxon>Pseudomonadati</taxon>
        <taxon>Pseudomonadota</taxon>
        <taxon>Betaproteobacteria</taxon>
        <taxon>Burkholderiales</taxon>
        <taxon>Burkholderiaceae</taxon>
        <taxon>Burkholderia</taxon>
        <taxon>Burkholderia cepacia complex</taxon>
    </lineage>
</organism>
<keyword evidence="3" id="KW-0677">Repeat</keyword>
<dbReference type="InterPro" id="IPR006400">
    <property type="entry name" value="Hopene-cyclase"/>
</dbReference>
<evidence type="ECO:0000256" key="2">
    <source>
        <dbReference type="ARBA" id="ARBA00009755"/>
    </source>
</evidence>
<dbReference type="RefSeq" id="WP_235995726.1">
    <property type="nucleotide sequence ID" value="NZ_CABVQC010000001.1"/>
</dbReference>
<dbReference type="AlphaFoldDB" id="A0A6P2GZ49"/>
<dbReference type="GO" id="GO:0005811">
    <property type="term" value="C:lipid droplet"/>
    <property type="evidence" value="ECO:0007669"/>
    <property type="project" value="InterPro"/>
</dbReference>
<dbReference type="NCBIfam" id="TIGR01507">
    <property type="entry name" value="hopene_cyclase"/>
    <property type="match status" value="1"/>
</dbReference>
<evidence type="ECO:0000313" key="9">
    <source>
        <dbReference type="Proteomes" id="UP000494261"/>
    </source>
</evidence>
<dbReference type="InterPro" id="IPR008930">
    <property type="entry name" value="Terpenoid_cyclase/PrenylTrfase"/>
</dbReference>
<evidence type="ECO:0000256" key="1">
    <source>
        <dbReference type="ARBA" id="ARBA00004999"/>
    </source>
</evidence>
<evidence type="ECO:0000256" key="3">
    <source>
        <dbReference type="ARBA" id="ARBA00022737"/>
    </source>
</evidence>
<feature type="domain" description="Squalene cyclase C-terminal" evidence="6">
    <location>
        <begin position="318"/>
        <end position="658"/>
    </location>
</feature>
<comment type="similarity">
    <text evidence="2">Belongs to the terpene cyclase/mutase family.</text>
</comment>
<dbReference type="GO" id="GO:0016866">
    <property type="term" value="F:intramolecular transferase activity"/>
    <property type="evidence" value="ECO:0007669"/>
    <property type="project" value="InterPro"/>
</dbReference>